<accession>A0A8J8WHR1</accession>
<feature type="compositionally biased region" description="Polar residues" evidence="2">
    <location>
        <begin position="42"/>
        <end position="63"/>
    </location>
</feature>
<feature type="compositionally biased region" description="Basic and acidic residues" evidence="2">
    <location>
        <begin position="340"/>
        <end position="352"/>
    </location>
</feature>
<keyword evidence="4" id="KW-1185">Reference proteome</keyword>
<dbReference type="InterPro" id="IPR039915">
    <property type="entry name" value="TACC"/>
</dbReference>
<feature type="compositionally biased region" description="Basic and acidic residues" evidence="2">
    <location>
        <begin position="556"/>
        <end position="567"/>
    </location>
</feature>
<feature type="compositionally biased region" description="Gly residues" evidence="2">
    <location>
        <begin position="1074"/>
        <end position="1084"/>
    </location>
</feature>
<feature type="compositionally biased region" description="Basic and acidic residues" evidence="2">
    <location>
        <begin position="796"/>
        <end position="845"/>
    </location>
</feature>
<feature type="region of interest" description="Disordered" evidence="2">
    <location>
        <begin position="1"/>
        <end position="135"/>
    </location>
</feature>
<evidence type="ECO:0000313" key="4">
    <source>
        <dbReference type="Proteomes" id="UP000631181"/>
    </source>
</evidence>
<organism evidence="3 4">
    <name type="scientific">Penicillium ucsense</name>
    <dbReference type="NCBI Taxonomy" id="2839758"/>
    <lineage>
        <taxon>Eukaryota</taxon>
        <taxon>Fungi</taxon>
        <taxon>Dikarya</taxon>
        <taxon>Ascomycota</taxon>
        <taxon>Pezizomycotina</taxon>
        <taxon>Eurotiomycetes</taxon>
        <taxon>Eurotiomycetidae</taxon>
        <taxon>Eurotiales</taxon>
        <taxon>Aspergillaceae</taxon>
        <taxon>Penicillium</taxon>
    </lineage>
</organism>
<feature type="region of interest" description="Disordered" evidence="2">
    <location>
        <begin position="640"/>
        <end position="663"/>
    </location>
</feature>
<dbReference type="GO" id="GO:0007052">
    <property type="term" value="P:mitotic spindle organization"/>
    <property type="evidence" value="ECO:0007669"/>
    <property type="project" value="InterPro"/>
</dbReference>
<evidence type="ECO:0000313" key="3">
    <source>
        <dbReference type="EMBL" id="KAF7713334.1"/>
    </source>
</evidence>
<dbReference type="PANTHER" id="PTHR13924">
    <property type="entry name" value="TRANSFORMING ACIDIC COILED-COIL CONTAINING PROTEIN 1/2"/>
    <property type="match status" value="1"/>
</dbReference>
<dbReference type="EMBL" id="WIWV01000123">
    <property type="protein sequence ID" value="KAF7713334.1"/>
    <property type="molecule type" value="Genomic_DNA"/>
</dbReference>
<feature type="region of interest" description="Disordered" evidence="2">
    <location>
        <begin position="677"/>
        <end position="730"/>
    </location>
</feature>
<dbReference type="InterPro" id="IPR024312">
    <property type="entry name" value="TACC_fungi"/>
</dbReference>
<dbReference type="AlphaFoldDB" id="A0A8J8WHR1"/>
<dbReference type="Gene3D" id="1.10.287.1490">
    <property type="match status" value="1"/>
</dbReference>
<feature type="region of interest" description="Disordered" evidence="2">
    <location>
        <begin position="191"/>
        <end position="493"/>
    </location>
</feature>
<feature type="compositionally biased region" description="Polar residues" evidence="2">
    <location>
        <begin position="7"/>
        <end position="28"/>
    </location>
</feature>
<dbReference type="Pfam" id="PF12709">
    <property type="entry name" value="Fungal_TACC"/>
    <property type="match status" value="1"/>
</dbReference>
<comment type="caution">
    <text evidence="3">The sequence shown here is derived from an EMBL/GenBank/DDBJ whole genome shotgun (WGS) entry which is preliminary data.</text>
</comment>
<feature type="region of interest" description="Disordered" evidence="2">
    <location>
        <begin position="1018"/>
        <end position="1147"/>
    </location>
</feature>
<reference evidence="3" key="1">
    <citation type="journal article" date="2020" name="Front. Microbiol.">
        <title>Gene regulatory networks of Penicillium echinulatum 2HH and Penicillium oxalicum 114-2 inferred by a computational biology approach.</title>
        <authorList>
            <person name="Lenz A.R."/>
            <person name="Galan-Vasquez E."/>
            <person name="Balbinot E."/>
            <person name="De Abreu F.P."/>
            <person name="De Oliveira N.S."/>
            <person name="Da Rosa L.O."/>
            <person name="De Avila E Silva S."/>
            <person name="Camassola M."/>
            <person name="Dillon A.J.P."/>
            <person name="Perez-Rueda E."/>
        </authorList>
    </citation>
    <scope>NUCLEOTIDE SEQUENCE</scope>
    <source>
        <strain evidence="3">S1M29</strain>
    </source>
</reference>
<evidence type="ECO:0000256" key="2">
    <source>
        <dbReference type="SAM" id="MobiDB-lite"/>
    </source>
</evidence>
<feature type="coiled-coil region" evidence="1">
    <location>
        <begin position="915"/>
        <end position="1001"/>
    </location>
</feature>
<feature type="region of interest" description="Disordered" evidence="2">
    <location>
        <begin position="609"/>
        <end position="628"/>
    </location>
</feature>
<dbReference type="OrthoDB" id="5367584at2759"/>
<feature type="region of interest" description="Disordered" evidence="2">
    <location>
        <begin position="784"/>
        <end position="885"/>
    </location>
</feature>
<feature type="compositionally biased region" description="Polar residues" evidence="2">
    <location>
        <begin position="863"/>
        <end position="879"/>
    </location>
</feature>
<gene>
    <name evidence="3" type="ORF">PECM_001289</name>
</gene>
<feature type="compositionally biased region" description="Acidic residues" evidence="2">
    <location>
        <begin position="117"/>
        <end position="127"/>
    </location>
</feature>
<proteinExistence type="predicted"/>
<protein>
    <submittedName>
        <fullName evidence="3">Uncharacterized protein</fullName>
    </submittedName>
</protein>
<evidence type="ECO:0000256" key="1">
    <source>
        <dbReference type="SAM" id="Coils"/>
    </source>
</evidence>
<dbReference type="GO" id="GO:0005737">
    <property type="term" value="C:cytoplasm"/>
    <property type="evidence" value="ECO:0007669"/>
    <property type="project" value="TreeGrafter"/>
</dbReference>
<dbReference type="PANTHER" id="PTHR13924:SF10">
    <property type="entry name" value="TRANSFORMING ACIDIC COILED-COIL PROTEIN, ISOFORM K"/>
    <property type="match status" value="1"/>
</dbReference>
<dbReference type="Proteomes" id="UP000631181">
    <property type="component" value="Unassembled WGS sequence"/>
</dbReference>
<feature type="compositionally biased region" description="Basic and acidic residues" evidence="2">
    <location>
        <begin position="464"/>
        <end position="474"/>
    </location>
</feature>
<keyword evidence="1" id="KW-0175">Coiled coil</keyword>
<name>A0A8J8WHR1_9EURO</name>
<sequence length="1147" mass="127363">MSKPLSPLSSSYQNVRARSSVAGSSPFLTKTLDAPSVADPGMQSSPLKQTWSRSYNEARSQSPEEIREDDAENYLPVHNYDGANDFLPEDREYDDDRAEDRSHGHGHERDQYRYQDFDENDNDDADADIASSPFRYEAREDTVDFQKMREQTNQQSTFPGMRHHFAIEEEEEPPSSPFRPHVVDVNEEEYIEDEEEKGRPLRDVHTLSPGLDRRLAYDDPASSPFRADVREEDEQEEFDRAREASTPRSPVMGDLEVQEASSPFRPETEEVVQDDADVQDEQQRLSEEEISNEEIQQEVTVEASGSPIRPEIVAAMASPSATRALKRESFGGRPTQSPKGPRESPFRHDRENSIAARRAQNLQHETVEKRLSLSKIVPNSTEDDKRVSTAREQVVMNEHPRSVESVPSPRESIGEKSQSSAGSRRSSGRHDAEVPKANSPTSNALSRASLGFNKDLLSTTPRKRSFDQTPKDHDDDAEAKERYKKGMVSRDQTPEIHIELQEESSVLHTDNYESTANATDDRSTIGNSVVEERRNEGMSTVLQNDEDNVHEDEHFERADRHGGHAEDDHDPMDDTGFSNFSVLPDMTSFAKLRAESPLKSMRTSVGHYGGASAGGHRHGLAPSTPGTARRPYRNSLMDAAPQVGSPTPRRRESHGVGHVSESSNLLDLTDQLNFYPRQSLQGARYSPNRRSPARPMRQSMQSNRTPAKMSSLLDFDIPPAPTPRSLPSITPRELESLKSGFLSEISSLKATLSGKEAEVASLKTAVADAERRVGEALEEVRNEAARKDELEMEQAEWDRRGKEMETVLRSVRDELENGEQERERLLHRAEEAEKSKEVLEGRVVELETQLTSARSSVGAPASQAGSETGSRRASQSNEATAREVQEAVEKVARELHTLYKSKHETKVAALKKSYETRWEKRLREVEKKLAEAVEESERLRVERDTAQSEAAEASIFKHANEAHQNEKRVFEAQIRGLQEELAALKEEMGHLRVELDAERTEKGELVAAVDEWLSIQHTTTAQRGPSQEHGRQRQASVSSMGDYDVQSRASAEPVENHHPRGGRMGSGSNSRSGSGSGLGSGMGPAPGLVPSGMRAPGAGEKRIPRFGAPAGHSRGQSGNKSGIAMPTPGRGGIMSSIERMGRGTGGT</sequence>
<feature type="compositionally biased region" description="Acidic residues" evidence="2">
    <location>
        <begin position="269"/>
        <end position="280"/>
    </location>
</feature>
<feature type="compositionally biased region" description="Basic and acidic residues" evidence="2">
    <location>
        <begin position="98"/>
        <end position="116"/>
    </location>
</feature>
<feature type="compositionally biased region" description="Basic and acidic residues" evidence="2">
    <location>
        <begin position="196"/>
        <end position="217"/>
    </location>
</feature>
<feature type="region of interest" description="Disordered" evidence="2">
    <location>
        <begin position="556"/>
        <end position="578"/>
    </location>
</feature>